<evidence type="ECO:0000313" key="3">
    <source>
        <dbReference type="Proteomes" id="UP001319180"/>
    </source>
</evidence>
<dbReference type="CDD" id="cd03024">
    <property type="entry name" value="DsbA_FrnE"/>
    <property type="match status" value="1"/>
</dbReference>
<dbReference type="EMBL" id="JAHESC010000004">
    <property type="protein sequence ID" value="MBT1685712.1"/>
    <property type="molecule type" value="Genomic_DNA"/>
</dbReference>
<dbReference type="Pfam" id="PF01323">
    <property type="entry name" value="DSBA"/>
    <property type="match status" value="1"/>
</dbReference>
<dbReference type="PANTHER" id="PTHR13887">
    <property type="entry name" value="GLUTATHIONE S-TRANSFERASE KAPPA"/>
    <property type="match status" value="1"/>
</dbReference>
<gene>
    <name evidence="2" type="ORF">KK078_04050</name>
</gene>
<sequence length="233" mass="25921">MNKPKIKVDIVSDVVCPWCYIGKRRLEKAIDKLATEYDFELEYHPFELNPQMPESGANQRAYLAAKFGSDERYEQITRQTTQTAATEGLAFAFDKQQVSPNTRKAHVLIQQARTVGKQLEVTEGFFKAYFIDGIDLSKNENLVAVAVQAGLSRALAEEALADENLVMQVSLAEQEMYKLGITGVPFYIINNRYGVSGAQASETFVEAFREIVQSQEADITSGGEACDVDGRNC</sequence>
<dbReference type="AlphaFoldDB" id="A0AAP2D5Y9"/>
<keyword evidence="3" id="KW-1185">Reference proteome</keyword>
<dbReference type="InterPro" id="IPR001853">
    <property type="entry name" value="DSBA-like_thioredoxin_dom"/>
</dbReference>
<feature type="domain" description="DSBA-like thioredoxin" evidence="1">
    <location>
        <begin position="8"/>
        <end position="208"/>
    </location>
</feature>
<protein>
    <submittedName>
        <fullName evidence="2">DsbA family oxidoreductase</fullName>
    </submittedName>
</protein>
<dbReference type="InterPro" id="IPR036249">
    <property type="entry name" value="Thioredoxin-like_sf"/>
</dbReference>
<accession>A0AAP2D5Y9</accession>
<dbReference type="PANTHER" id="PTHR13887:SF41">
    <property type="entry name" value="THIOREDOXIN SUPERFAMILY PROTEIN"/>
    <property type="match status" value="1"/>
</dbReference>
<dbReference type="SUPFAM" id="SSF52833">
    <property type="entry name" value="Thioredoxin-like"/>
    <property type="match status" value="1"/>
</dbReference>
<reference evidence="2 3" key="1">
    <citation type="submission" date="2021-05" db="EMBL/GenBank/DDBJ databases">
        <title>A Polyphasic approach of four new species of the genus Ohtaekwangia: Ohtaekwangia histidinii sp. nov., Ohtaekwangia cretensis sp. nov., Ohtaekwangia indiensis sp. nov., Ohtaekwangia reichenbachii sp. nov. from diverse environment.</title>
        <authorList>
            <person name="Octaviana S."/>
        </authorList>
    </citation>
    <scope>NUCLEOTIDE SEQUENCE [LARGE SCALE GENOMIC DNA]</scope>
    <source>
        <strain evidence="2 3">PWU37</strain>
    </source>
</reference>
<organism evidence="2 3">
    <name type="scientific">Dawidia soli</name>
    <dbReference type="NCBI Taxonomy" id="2782352"/>
    <lineage>
        <taxon>Bacteria</taxon>
        <taxon>Pseudomonadati</taxon>
        <taxon>Bacteroidota</taxon>
        <taxon>Cytophagia</taxon>
        <taxon>Cytophagales</taxon>
        <taxon>Chryseotaleaceae</taxon>
        <taxon>Dawidia</taxon>
    </lineage>
</organism>
<evidence type="ECO:0000259" key="1">
    <source>
        <dbReference type="Pfam" id="PF01323"/>
    </source>
</evidence>
<comment type="caution">
    <text evidence="2">The sequence shown here is derived from an EMBL/GenBank/DDBJ whole genome shotgun (WGS) entry which is preliminary data.</text>
</comment>
<evidence type="ECO:0000313" key="2">
    <source>
        <dbReference type="EMBL" id="MBT1685712.1"/>
    </source>
</evidence>
<dbReference type="Proteomes" id="UP001319180">
    <property type="component" value="Unassembled WGS sequence"/>
</dbReference>
<dbReference type="RefSeq" id="WP_254088963.1">
    <property type="nucleotide sequence ID" value="NZ_JAHESC010000004.1"/>
</dbReference>
<name>A0AAP2D5Y9_9BACT</name>
<proteinExistence type="predicted"/>
<dbReference type="GO" id="GO:0016491">
    <property type="term" value="F:oxidoreductase activity"/>
    <property type="evidence" value="ECO:0007669"/>
    <property type="project" value="InterPro"/>
</dbReference>
<dbReference type="Gene3D" id="3.40.30.10">
    <property type="entry name" value="Glutaredoxin"/>
    <property type="match status" value="1"/>
</dbReference>